<feature type="compositionally biased region" description="Basic and acidic residues" evidence="1">
    <location>
        <begin position="9"/>
        <end position="22"/>
    </location>
</feature>
<dbReference type="Proteomes" id="UP001176941">
    <property type="component" value="Chromosome 22"/>
</dbReference>
<protein>
    <submittedName>
        <fullName evidence="2">Uncharacterized protein</fullName>
    </submittedName>
</protein>
<proteinExistence type="predicted"/>
<name>A0ABN8YRU5_RANTA</name>
<sequence>MESNIQIHAKFDRTKEGREKRTVSRARAAPGAGPRSPHQGTQLRRRRLLKSEAAELCQSERSEIMRAIHAVDLIPQKRIQVHGNA</sequence>
<evidence type="ECO:0000313" key="2">
    <source>
        <dbReference type="EMBL" id="CAI9164303.1"/>
    </source>
</evidence>
<evidence type="ECO:0000256" key="1">
    <source>
        <dbReference type="SAM" id="MobiDB-lite"/>
    </source>
</evidence>
<gene>
    <name evidence="2" type="ORF">MRATA1EN1_LOCUS13265</name>
</gene>
<evidence type="ECO:0000313" key="3">
    <source>
        <dbReference type="Proteomes" id="UP001176941"/>
    </source>
</evidence>
<feature type="region of interest" description="Disordered" evidence="1">
    <location>
        <begin position="1"/>
        <end position="44"/>
    </location>
</feature>
<reference evidence="2" key="1">
    <citation type="submission" date="2023-04" db="EMBL/GenBank/DDBJ databases">
        <authorList>
            <consortium name="ELIXIR-Norway"/>
        </authorList>
    </citation>
    <scope>NUCLEOTIDE SEQUENCE [LARGE SCALE GENOMIC DNA]</scope>
</reference>
<accession>A0ABN8YRU5</accession>
<dbReference type="EMBL" id="OX459958">
    <property type="protein sequence ID" value="CAI9164303.1"/>
    <property type="molecule type" value="Genomic_DNA"/>
</dbReference>
<keyword evidence="3" id="KW-1185">Reference proteome</keyword>
<organism evidence="2 3">
    <name type="scientific">Rangifer tarandus platyrhynchus</name>
    <name type="common">Svalbard reindeer</name>
    <dbReference type="NCBI Taxonomy" id="3082113"/>
    <lineage>
        <taxon>Eukaryota</taxon>
        <taxon>Metazoa</taxon>
        <taxon>Chordata</taxon>
        <taxon>Craniata</taxon>
        <taxon>Vertebrata</taxon>
        <taxon>Euteleostomi</taxon>
        <taxon>Mammalia</taxon>
        <taxon>Eutheria</taxon>
        <taxon>Laurasiatheria</taxon>
        <taxon>Artiodactyla</taxon>
        <taxon>Ruminantia</taxon>
        <taxon>Pecora</taxon>
        <taxon>Cervidae</taxon>
        <taxon>Odocoileinae</taxon>
        <taxon>Rangifer</taxon>
    </lineage>
</organism>
<feature type="compositionally biased region" description="Low complexity" evidence="1">
    <location>
        <begin position="25"/>
        <end position="37"/>
    </location>
</feature>